<reference evidence="1" key="2">
    <citation type="submission" date="2020-11" db="EMBL/GenBank/DDBJ databases">
        <authorList>
            <person name="McCartney M.A."/>
            <person name="Auch B."/>
            <person name="Kono T."/>
            <person name="Mallez S."/>
            <person name="Becker A."/>
            <person name="Gohl D.M."/>
            <person name="Silverstein K.A.T."/>
            <person name="Koren S."/>
            <person name="Bechman K.B."/>
            <person name="Herman A."/>
            <person name="Abrahante J.E."/>
            <person name="Garbe J."/>
        </authorList>
    </citation>
    <scope>NUCLEOTIDE SEQUENCE</scope>
    <source>
        <strain evidence="1">Duluth1</strain>
        <tissue evidence="1">Whole animal</tissue>
    </source>
</reference>
<name>A0A9D4D559_DREPO</name>
<comment type="caution">
    <text evidence="1">The sequence shown here is derived from an EMBL/GenBank/DDBJ whole genome shotgun (WGS) entry which is preliminary data.</text>
</comment>
<dbReference type="AlphaFoldDB" id="A0A9D4D559"/>
<dbReference type="EMBL" id="JAIWYP010000011">
    <property type="protein sequence ID" value="KAH3738342.1"/>
    <property type="molecule type" value="Genomic_DNA"/>
</dbReference>
<evidence type="ECO:0000313" key="2">
    <source>
        <dbReference type="Proteomes" id="UP000828390"/>
    </source>
</evidence>
<dbReference type="Proteomes" id="UP000828390">
    <property type="component" value="Unassembled WGS sequence"/>
</dbReference>
<reference evidence="1" key="1">
    <citation type="journal article" date="2019" name="bioRxiv">
        <title>The Genome of the Zebra Mussel, Dreissena polymorpha: A Resource for Invasive Species Research.</title>
        <authorList>
            <person name="McCartney M.A."/>
            <person name="Auch B."/>
            <person name="Kono T."/>
            <person name="Mallez S."/>
            <person name="Zhang Y."/>
            <person name="Obille A."/>
            <person name="Becker A."/>
            <person name="Abrahante J.E."/>
            <person name="Garbe J."/>
            <person name="Badalamenti J.P."/>
            <person name="Herman A."/>
            <person name="Mangelson H."/>
            <person name="Liachko I."/>
            <person name="Sullivan S."/>
            <person name="Sone E.D."/>
            <person name="Koren S."/>
            <person name="Silverstein K.A.T."/>
            <person name="Beckman K.B."/>
            <person name="Gohl D.M."/>
        </authorList>
    </citation>
    <scope>NUCLEOTIDE SEQUENCE</scope>
    <source>
        <strain evidence="1">Duluth1</strain>
        <tissue evidence="1">Whole animal</tissue>
    </source>
</reference>
<evidence type="ECO:0000313" key="1">
    <source>
        <dbReference type="EMBL" id="KAH3738342.1"/>
    </source>
</evidence>
<protein>
    <submittedName>
        <fullName evidence="1">Uncharacterized protein</fullName>
    </submittedName>
</protein>
<proteinExistence type="predicted"/>
<keyword evidence="2" id="KW-1185">Reference proteome</keyword>
<accession>A0A9D4D559</accession>
<gene>
    <name evidence="1" type="ORF">DPMN_044976</name>
</gene>
<organism evidence="1 2">
    <name type="scientific">Dreissena polymorpha</name>
    <name type="common">Zebra mussel</name>
    <name type="synonym">Mytilus polymorpha</name>
    <dbReference type="NCBI Taxonomy" id="45954"/>
    <lineage>
        <taxon>Eukaryota</taxon>
        <taxon>Metazoa</taxon>
        <taxon>Spiralia</taxon>
        <taxon>Lophotrochozoa</taxon>
        <taxon>Mollusca</taxon>
        <taxon>Bivalvia</taxon>
        <taxon>Autobranchia</taxon>
        <taxon>Heteroconchia</taxon>
        <taxon>Euheterodonta</taxon>
        <taxon>Imparidentia</taxon>
        <taxon>Neoheterodontei</taxon>
        <taxon>Myida</taxon>
        <taxon>Dreissenoidea</taxon>
        <taxon>Dreissenidae</taxon>
        <taxon>Dreissena</taxon>
    </lineage>
</organism>
<sequence length="55" mass="5864">MSSFTDSASSVTSVPSFCAMKPTPLIKHHMEMPHVSSVPVTPFPRVGLVVQHGSV</sequence>